<evidence type="ECO:0008006" key="4">
    <source>
        <dbReference type="Google" id="ProtNLM"/>
    </source>
</evidence>
<sequence length="252" mass="30220">MSQFMFVMCPRGVRPSEAREIINASCTCQIKNACRGGFFVKVEAGKLESIKEKQYEQGTFNIEPARAVNNENWETIRQPSFLRRRQDGDDTEAKPKREYKPREGEVVKERKPREERPKREFKPKEERAPRTERAPREERPKREYKPKEGEVVREKREYKPREDRPKREPLSREFFRAFCLAENYAEVEKYFKETLKTNIVKMETFEDKKHAFLCFKNIEDCRAARAAFREQPIEKVVVRPFMTRRNFAKKPE</sequence>
<keyword evidence="3" id="KW-1185">Reference proteome</keyword>
<protein>
    <recommendedName>
        <fullName evidence="4">RRM domain-containing protein</fullName>
    </recommendedName>
</protein>
<proteinExistence type="predicted"/>
<accession>A0ABP1HW33</accession>
<evidence type="ECO:0000256" key="1">
    <source>
        <dbReference type="SAM" id="MobiDB-lite"/>
    </source>
</evidence>
<feature type="region of interest" description="Disordered" evidence="1">
    <location>
        <begin position="71"/>
        <end position="166"/>
    </location>
</feature>
<name>A0ABP1HW33_9EUKA</name>
<evidence type="ECO:0000313" key="3">
    <source>
        <dbReference type="Proteomes" id="UP001642409"/>
    </source>
</evidence>
<dbReference type="EMBL" id="CAXDID020000047">
    <property type="protein sequence ID" value="CAL6003354.1"/>
    <property type="molecule type" value="Genomic_DNA"/>
</dbReference>
<gene>
    <name evidence="2" type="ORF">HINF_LOCUS18360</name>
</gene>
<comment type="caution">
    <text evidence="2">The sequence shown here is derived from an EMBL/GenBank/DDBJ whole genome shotgun (WGS) entry which is preliminary data.</text>
</comment>
<evidence type="ECO:0000313" key="2">
    <source>
        <dbReference type="EMBL" id="CAL6003354.1"/>
    </source>
</evidence>
<feature type="compositionally biased region" description="Basic and acidic residues" evidence="1">
    <location>
        <begin position="84"/>
        <end position="166"/>
    </location>
</feature>
<organism evidence="2 3">
    <name type="scientific">Hexamita inflata</name>
    <dbReference type="NCBI Taxonomy" id="28002"/>
    <lineage>
        <taxon>Eukaryota</taxon>
        <taxon>Metamonada</taxon>
        <taxon>Diplomonadida</taxon>
        <taxon>Hexamitidae</taxon>
        <taxon>Hexamitinae</taxon>
        <taxon>Hexamita</taxon>
    </lineage>
</organism>
<dbReference type="Proteomes" id="UP001642409">
    <property type="component" value="Unassembled WGS sequence"/>
</dbReference>
<reference evidence="2 3" key="1">
    <citation type="submission" date="2024-07" db="EMBL/GenBank/DDBJ databases">
        <authorList>
            <person name="Akdeniz Z."/>
        </authorList>
    </citation>
    <scope>NUCLEOTIDE SEQUENCE [LARGE SCALE GENOMIC DNA]</scope>
</reference>